<dbReference type="Proteomes" id="UP000008720">
    <property type="component" value="Chromosome"/>
</dbReference>
<keyword evidence="2 4" id="KW-0413">Isomerase</keyword>
<comment type="similarity">
    <text evidence="1">Belongs to the PGI/PMI family.</text>
</comment>
<dbReference type="InterPro" id="IPR019490">
    <property type="entry name" value="Glu6P/Mann6P_isomerase_C"/>
</dbReference>
<dbReference type="RefSeq" id="WP_013452947.1">
    <property type="nucleotide sequence ID" value="NC_014759.1"/>
</dbReference>
<reference evidence="4 5" key="1">
    <citation type="journal article" date="2011" name="Stand. Genomic Sci.">
        <title>Complete genome sequence of Marivirga tractuosa type strain (H-43).</title>
        <authorList>
            <person name="Pagani I."/>
            <person name="Chertkov O."/>
            <person name="Lapidus A."/>
            <person name="Lucas S."/>
            <person name="Del Rio T.G."/>
            <person name="Tice H."/>
            <person name="Copeland A."/>
            <person name="Cheng J.F."/>
            <person name="Nolan M."/>
            <person name="Saunders E."/>
            <person name="Pitluck S."/>
            <person name="Held B."/>
            <person name="Goodwin L."/>
            <person name="Liolios K."/>
            <person name="Ovchinikova G."/>
            <person name="Ivanova N."/>
            <person name="Mavromatis K."/>
            <person name="Pati A."/>
            <person name="Chen A."/>
            <person name="Palaniappan K."/>
            <person name="Land M."/>
            <person name="Hauser L."/>
            <person name="Jeffries C.D."/>
            <person name="Detter J.C."/>
            <person name="Han C."/>
            <person name="Tapia R."/>
            <person name="Ngatchou-Djao O.D."/>
            <person name="Rohde M."/>
            <person name="Goker M."/>
            <person name="Spring S."/>
            <person name="Sikorski J."/>
            <person name="Woyke T."/>
            <person name="Bristow J."/>
            <person name="Eisen J.A."/>
            <person name="Markowitz V."/>
            <person name="Hugenholtz P."/>
            <person name="Klenk H.P."/>
            <person name="Kyrpides N.C."/>
        </authorList>
    </citation>
    <scope>NUCLEOTIDE SEQUENCE [LARGE SCALE GENOMIC DNA]</scope>
    <source>
        <strain evidence="5">ATCC 23168 / DSM 4126 / NBRC 15989 / NCIMB 1408 / VKM B-1430 / H-43</strain>
    </source>
</reference>
<dbReference type="KEGG" id="mtt:Ftrac_0794"/>
<dbReference type="Gene3D" id="3.40.50.10490">
    <property type="entry name" value="Glucose-6-phosphate isomerase like protein, domain 1"/>
    <property type="match status" value="2"/>
</dbReference>
<dbReference type="InterPro" id="IPR001347">
    <property type="entry name" value="SIS_dom"/>
</dbReference>
<dbReference type="Pfam" id="PF10432">
    <property type="entry name" value="bact-PGI_C"/>
    <property type="match status" value="1"/>
</dbReference>
<gene>
    <name evidence="4" type="ordered locus">Ftrac_0794</name>
</gene>
<evidence type="ECO:0000313" key="4">
    <source>
        <dbReference type="EMBL" id="ADR20796.1"/>
    </source>
</evidence>
<dbReference type="HOGENOM" id="CLU_059687_0_0_10"/>
<sequence>MNLNLTVINLIKTFPEQLKEALDLTKQINATDFPKDQIHHVAISGMGGSGIGAHLVKSILEDYCKIPITLIQGYNLPLWVNEKTLFIACSYSGNTEETLTVLEIAKKQTDHIFSVTTGGKLKAISDKENFPQFNFSGKAECPRAGLAYPSVAILMLLQKLGLCPGIDIKEEIGHSSKLLMEFQEEIQIEAKTLAKNIHSFYALLYADQKFYPAVLRFQQQLAENSKQLSHTHVFPELNHNEIVGWRFPEDHISRSKAILLRSDFDHPQNQKRMEASKSIILQHAEIIELKAKGKSFTQQLYYFIHLVDWISFYLAEENQVDPFPVENIDYLKNKLAEKS</sequence>
<feature type="domain" description="SIS" evidence="3">
    <location>
        <begin position="30"/>
        <end position="172"/>
    </location>
</feature>
<organism evidence="4 5">
    <name type="scientific">Marivirga tractuosa (strain ATCC 23168 / DSM 4126 / NBRC 15989 / NCIMB 1408 / VKM B-1430 / H-43)</name>
    <name type="common">Microscilla tractuosa</name>
    <name type="synonym">Flexibacter tractuosus</name>
    <dbReference type="NCBI Taxonomy" id="643867"/>
    <lineage>
        <taxon>Bacteria</taxon>
        <taxon>Pseudomonadati</taxon>
        <taxon>Bacteroidota</taxon>
        <taxon>Cytophagia</taxon>
        <taxon>Cytophagales</taxon>
        <taxon>Marivirgaceae</taxon>
        <taxon>Marivirga</taxon>
    </lineage>
</organism>
<accession>E4TSH6</accession>
<dbReference type="CDD" id="cd05637">
    <property type="entry name" value="SIS_PGI_PMI_2"/>
    <property type="match status" value="1"/>
</dbReference>
<dbReference type="GO" id="GO:0004476">
    <property type="term" value="F:mannose-6-phosphate isomerase activity"/>
    <property type="evidence" value="ECO:0007669"/>
    <property type="project" value="InterPro"/>
</dbReference>
<dbReference type="EMBL" id="CP002349">
    <property type="protein sequence ID" value="ADR20796.1"/>
    <property type="molecule type" value="Genomic_DNA"/>
</dbReference>
<evidence type="ECO:0000313" key="5">
    <source>
        <dbReference type="Proteomes" id="UP000008720"/>
    </source>
</evidence>
<dbReference type="NCBIfam" id="TIGR02128">
    <property type="entry name" value="G6PI_arch"/>
    <property type="match status" value="1"/>
</dbReference>
<protein>
    <submittedName>
        <fullName evidence="4">Bifunctional phosphoglucose/phosphomannose isomerase</fullName>
    </submittedName>
</protein>
<dbReference type="GO" id="GO:1901135">
    <property type="term" value="P:carbohydrate derivative metabolic process"/>
    <property type="evidence" value="ECO:0007669"/>
    <property type="project" value="InterPro"/>
</dbReference>
<evidence type="ECO:0000259" key="3">
    <source>
        <dbReference type="PROSITE" id="PS51464"/>
    </source>
</evidence>
<evidence type="ECO:0000256" key="2">
    <source>
        <dbReference type="ARBA" id="ARBA00023235"/>
    </source>
</evidence>
<proteinExistence type="inferred from homology"/>
<dbReference type="STRING" id="643867.Ftrac_0794"/>
<dbReference type="GO" id="GO:0004347">
    <property type="term" value="F:glucose-6-phosphate isomerase activity"/>
    <property type="evidence" value="ECO:0007669"/>
    <property type="project" value="InterPro"/>
</dbReference>
<dbReference type="GO" id="GO:0097367">
    <property type="term" value="F:carbohydrate derivative binding"/>
    <property type="evidence" value="ECO:0007669"/>
    <property type="project" value="InterPro"/>
</dbReference>
<dbReference type="InterPro" id="IPR046348">
    <property type="entry name" value="SIS_dom_sf"/>
</dbReference>
<dbReference type="GO" id="GO:0005975">
    <property type="term" value="P:carbohydrate metabolic process"/>
    <property type="evidence" value="ECO:0007669"/>
    <property type="project" value="InterPro"/>
</dbReference>
<evidence type="ECO:0000256" key="1">
    <source>
        <dbReference type="ARBA" id="ARBA00010523"/>
    </source>
</evidence>
<keyword evidence="5" id="KW-1185">Reference proteome</keyword>
<dbReference type="SUPFAM" id="SSF53697">
    <property type="entry name" value="SIS domain"/>
    <property type="match status" value="1"/>
</dbReference>
<dbReference type="AlphaFoldDB" id="E4TSH6"/>
<dbReference type="PROSITE" id="PS51464">
    <property type="entry name" value="SIS"/>
    <property type="match status" value="1"/>
</dbReference>
<dbReference type="OrthoDB" id="9771734at2"/>
<name>E4TSH6_MARTH</name>
<dbReference type="eggNOG" id="COG2222">
    <property type="taxonomic scope" value="Bacteria"/>
</dbReference>